<comment type="subcellular location">
    <subcellularLocation>
        <location evidence="1">Nucleus</location>
    </subcellularLocation>
</comment>
<dbReference type="PANTHER" id="PTHR21654">
    <property type="entry name" value="FI21293P1"/>
    <property type="match status" value="1"/>
</dbReference>
<name>A0A8T2RIK0_CERRI</name>
<dbReference type="Gene3D" id="1.10.10.60">
    <property type="entry name" value="Homeodomain-like"/>
    <property type="match status" value="2"/>
</dbReference>
<dbReference type="AlphaFoldDB" id="A0A8T2RIK0"/>
<evidence type="ECO:0000313" key="9">
    <source>
        <dbReference type="Proteomes" id="UP000825935"/>
    </source>
</evidence>
<evidence type="ECO:0000256" key="3">
    <source>
        <dbReference type="ARBA" id="ARBA00023125"/>
    </source>
</evidence>
<reference evidence="8 9" key="1">
    <citation type="submission" date="2021-08" db="EMBL/GenBank/DDBJ databases">
        <title>WGS assembly of Ceratopteris richardii.</title>
        <authorList>
            <person name="Marchant D.B."/>
            <person name="Chen G."/>
            <person name="Jenkins J."/>
            <person name="Shu S."/>
            <person name="Leebens-Mack J."/>
            <person name="Grimwood J."/>
            <person name="Schmutz J."/>
            <person name="Soltis P."/>
            <person name="Soltis D."/>
            <person name="Chen Z.-H."/>
        </authorList>
    </citation>
    <scope>NUCLEOTIDE SEQUENCE [LARGE SCALE GENOMIC DNA]</scope>
    <source>
        <strain evidence="8">Whitten #5841</strain>
        <tissue evidence="8">Leaf</tissue>
    </source>
</reference>
<keyword evidence="5" id="KW-0539">Nucleus</keyword>
<dbReference type="InterPro" id="IPR044822">
    <property type="entry name" value="Myb_DNA-bind_4"/>
</dbReference>
<keyword evidence="6" id="KW-0175">Coiled coil</keyword>
<evidence type="ECO:0000313" key="8">
    <source>
        <dbReference type="EMBL" id="KAH7295408.1"/>
    </source>
</evidence>
<dbReference type="EMBL" id="CM035432">
    <property type="protein sequence ID" value="KAH7295407.1"/>
    <property type="molecule type" value="Genomic_DNA"/>
</dbReference>
<feature type="domain" description="Myb-like" evidence="7">
    <location>
        <begin position="119"/>
        <end position="183"/>
    </location>
</feature>
<evidence type="ECO:0000256" key="6">
    <source>
        <dbReference type="SAM" id="Coils"/>
    </source>
</evidence>
<dbReference type="OrthoDB" id="17458at2759"/>
<dbReference type="PANTHER" id="PTHR21654:SF84">
    <property type="entry name" value="SI:DKEY-66I24.7"/>
    <property type="match status" value="1"/>
</dbReference>
<feature type="coiled-coil region" evidence="6">
    <location>
        <begin position="297"/>
        <end position="327"/>
    </location>
</feature>
<evidence type="ECO:0000259" key="7">
    <source>
        <dbReference type="PROSITE" id="PS50090"/>
    </source>
</evidence>
<proteinExistence type="predicted"/>
<dbReference type="EMBL" id="CM035432">
    <property type="protein sequence ID" value="KAH7295408.1"/>
    <property type="molecule type" value="Genomic_DNA"/>
</dbReference>
<dbReference type="InterPro" id="IPR001005">
    <property type="entry name" value="SANT/Myb"/>
</dbReference>
<sequence>MDPAEIPTYPHMLGALVAASKSILQTSNDFGQDSSSEDTIAEDMSEGSQNIVDGVADANTSTSNRQFTALLSLKAPPEMPHVIAHSIMFNDLSQHNNGCSPVLQCSPILQDDGTAKKRDHKKRSKNWSVHETLKLIRARGELDERFRSSGRKAALWEEIAQTLQKADVSRDGQQCKDKWEKLTAGYKEVREGAREKDDLPFYKEIHQILFFKQDKKENAMHEDGLDASNGEKKELANGHVTPSYPTLRPYAIKHENNVPNEESIFTKKRKRDTETLTDVSIVQELLETILTAQQQLIKDLLDAVERKESIREQIRQEREEIWRAEERAQRYAFNNTMIILIQRLLGEKTHGMMTTVSGPTAMAPVVSPVNVFGSSKKRSKNWKRTEVFQLIRIRKEMEGRFAKSSRRAGLWEEVGSRLASLNIKRDGKQCREKWDKLMAGYKDVIDGRREKDESPYYKELASYMEMIKDLKNSVPADALKEELVPT</sequence>
<dbReference type="Proteomes" id="UP000825935">
    <property type="component" value="Chromosome 27"/>
</dbReference>
<evidence type="ECO:0000256" key="5">
    <source>
        <dbReference type="ARBA" id="ARBA00023242"/>
    </source>
</evidence>
<dbReference type="GO" id="GO:0005634">
    <property type="term" value="C:nucleus"/>
    <property type="evidence" value="ECO:0007669"/>
    <property type="project" value="UniProtKB-SubCell"/>
</dbReference>
<dbReference type="Pfam" id="PF13837">
    <property type="entry name" value="Myb_DNA-bind_4"/>
    <property type="match status" value="2"/>
</dbReference>
<dbReference type="OMA" id="NPLAMIC"/>
<keyword evidence="9" id="KW-1185">Reference proteome</keyword>
<keyword evidence="4" id="KW-0804">Transcription</keyword>
<gene>
    <name evidence="8" type="ORF">KP509_27G045400</name>
</gene>
<keyword evidence="3" id="KW-0238">DNA-binding</keyword>
<organism evidence="8 9">
    <name type="scientific">Ceratopteris richardii</name>
    <name type="common">Triangle waterfern</name>
    <dbReference type="NCBI Taxonomy" id="49495"/>
    <lineage>
        <taxon>Eukaryota</taxon>
        <taxon>Viridiplantae</taxon>
        <taxon>Streptophyta</taxon>
        <taxon>Embryophyta</taxon>
        <taxon>Tracheophyta</taxon>
        <taxon>Polypodiopsida</taxon>
        <taxon>Polypodiidae</taxon>
        <taxon>Polypodiales</taxon>
        <taxon>Pteridineae</taxon>
        <taxon>Pteridaceae</taxon>
        <taxon>Parkerioideae</taxon>
        <taxon>Ceratopteris</taxon>
    </lineage>
</organism>
<dbReference type="GO" id="GO:0003677">
    <property type="term" value="F:DNA binding"/>
    <property type="evidence" value="ECO:0007669"/>
    <property type="project" value="UniProtKB-KW"/>
</dbReference>
<dbReference type="SMART" id="SM00717">
    <property type="entry name" value="SANT"/>
    <property type="match status" value="2"/>
</dbReference>
<feature type="domain" description="Myb-like" evidence="7">
    <location>
        <begin position="374"/>
        <end position="438"/>
    </location>
</feature>
<dbReference type="GO" id="GO:0010468">
    <property type="term" value="P:regulation of gene expression"/>
    <property type="evidence" value="ECO:0007669"/>
    <property type="project" value="UniProtKB-ARBA"/>
</dbReference>
<keyword evidence="2" id="KW-0805">Transcription regulation</keyword>
<dbReference type="CDD" id="cd12203">
    <property type="entry name" value="GT1"/>
    <property type="match status" value="2"/>
</dbReference>
<dbReference type="PROSITE" id="PS50090">
    <property type="entry name" value="MYB_LIKE"/>
    <property type="match status" value="2"/>
</dbReference>
<evidence type="ECO:0000256" key="2">
    <source>
        <dbReference type="ARBA" id="ARBA00023015"/>
    </source>
</evidence>
<evidence type="ECO:0000256" key="1">
    <source>
        <dbReference type="ARBA" id="ARBA00004123"/>
    </source>
</evidence>
<accession>A0A8T2RIK0</accession>
<evidence type="ECO:0000256" key="4">
    <source>
        <dbReference type="ARBA" id="ARBA00023163"/>
    </source>
</evidence>
<comment type="caution">
    <text evidence="8">The sequence shown here is derived from an EMBL/GenBank/DDBJ whole genome shotgun (WGS) entry which is preliminary data.</text>
</comment>
<protein>
    <recommendedName>
        <fullName evidence="7">Myb-like domain-containing protein</fullName>
    </recommendedName>
</protein>